<feature type="transmembrane region" description="Helical" evidence="1">
    <location>
        <begin position="83"/>
        <end position="102"/>
    </location>
</feature>
<dbReference type="Gene3D" id="1.10.3730.20">
    <property type="match status" value="1"/>
</dbReference>
<keyword evidence="1" id="KW-0472">Membrane</keyword>
<feature type="transmembrane region" description="Helical" evidence="1">
    <location>
        <begin position="169"/>
        <end position="189"/>
    </location>
</feature>
<accession>A0A7U8C287</accession>
<dbReference type="Proteomes" id="UP000002171">
    <property type="component" value="Unassembled WGS sequence"/>
</dbReference>
<name>A0A7U8C287_NEPCE</name>
<evidence type="ECO:0000313" key="4">
    <source>
        <dbReference type="Proteomes" id="UP000002171"/>
    </source>
</evidence>
<feature type="transmembrane region" description="Helical" evidence="1">
    <location>
        <begin position="138"/>
        <end position="157"/>
    </location>
</feature>
<evidence type="ECO:0000259" key="2">
    <source>
        <dbReference type="Pfam" id="PF00892"/>
    </source>
</evidence>
<keyword evidence="1" id="KW-1133">Transmembrane helix</keyword>
<dbReference type="EMBL" id="AAOW01000022">
    <property type="protein sequence ID" value="EAR60168.1"/>
    <property type="molecule type" value="Genomic_DNA"/>
</dbReference>
<sequence length="283" mass="30737">MQAISYLFSASFIQRHRSSPVMHLIMVHIVIGLLSVISLPLIWHPKAFDISNYFITLVSAATTYMFAQYALYQAIHNSVASRVSPLLGLKILVLAVMGYALFDETYTFLQWGAVGLCIAGALWLSASGGKISLKALTWVIIACIGYALSDISILHLMKHFQSLPLFEAALLSVSLSFSLCGLTSLLFLPKIKSLKLVIASAPAAVSWFIAMLFLFACFAEIGVVFGGIVQSSRGLISILLALFVVAMSLNFSDPIPPRSVLVQRILAASLMMVAITLFSLDKV</sequence>
<evidence type="ECO:0000256" key="1">
    <source>
        <dbReference type="SAM" id="Phobius"/>
    </source>
</evidence>
<dbReference type="Pfam" id="PF00892">
    <property type="entry name" value="EamA"/>
    <property type="match status" value="1"/>
</dbReference>
<dbReference type="InterPro" id="IPR037185">
    <property type="entry name" value="EmrE-like"/>
</dbReference>
<feature type="transmembrane region" description="Helical" evidence="1">
    <location>
        <begin position="50"/>
        <end position="71"/>
    </location>
</feature>
<evidence type="ECO:0000313" key="3">
    <source>
        <dbReference type="EMBL" id="EAR60168.1"/>
    </source>
</evidence>
<keyword evidence="4" id="KW-1185">Reference proteome</keyword>
<feature type="domain" description="EamA" evidence="2">
    <location>
        <begin position="6"/>
        <end position="125"/>
    </location>
</feature>
<keyword evidence="1" id="KW-0812">Transmembrane</keyword>
<dbReference type="AlphaFoldDB" id="A0A7U8C287"/>
<organism evidence="3 4">
    <name type="scientific">Neptuniibacter caesariensis</name>
    <dbReference type="NCBI Taxonomy" id="207954"/>
    <lineage>
        <taxon>Bacteria</taxon>
        <taxon>Pseudomonadati</taxon>
        <taxon>Pseudomonadota</taxon>
        <taxon>Gammaproteobacteria</taxon>
        <taxon>Oceanospirillales</taxon>
        <taxon>Oceanospirillaceae</taxon>
        <taxon>Neptuniibacter</taxon>
    </lineage>
</organism>
<feature type="transmembrane region" description="Helical" evidence="1">
    <location>
        <begin position="231"/>
        <end position="249"/>
    </location>
</feature>
<protein>
    <recommendedName>
        <fullName evidence="2">EamA domain-containing protein</fullName>
    </recommendedName>
</protein>
<dbReference type="SUPFAM" id="SSF103481">
    <property type="entry name" value="Multidrug resistance efflux transporter EmrE"/>
    <property type="match status" value="1"/>
</dbReference>
<feature type="transmembrane region" description="Helical" evidence="1">
    <location>
        <begin position="196"/>
        <end position="225"/>
    </location>
</feature>
<proteinExistence type="predicted"/>
<dbReference type="GO" id="GO:0016020">
    <property type="term" value="C:membrane"/>
    <property type="evidence" value="ECO:0007669"/>
    <property type="project" value="InterPro"/>
</dbReference>
<feature type="transmembrane region" description="Helical" evidence="1">
    <location>
        <begin position="108"/>
        <end position="126"/>
    </location>
</feature>
<reference evidence="3 4" key="1">
    <citation type="submission" date="2006-02" db="EMBL/GenBank/DDBJ databases">
        <authorList>
            <person name="Pinhassi J."/>
            <person name="Pedros-Alio C."/>
            <person name="Ferriera S."/>
            <person name="Johnson J."/>
            <person name="Kravitz S."/>
            <person name="Halpern A."/>
            <person name="Remington K."/>
            <person name="Beeson K."/>
            <person name="Tran B."/>
            <person name="Rogers Y.-H."/>
            <person name="Friedman R."/>
            <person name="Venter J.C."/>
        </authorList>
    </citation>
    <scope>NUCLEOTIDE SEQUENCE [LARGE SCALE GENOMIC DNA]</scope>
    <source>
        <strain evidence="3 4">MED92</strain>
    </source>
</reference>
<comment type="caution">
    <text evidence="3">The sequence shown here is derived from an EMBL/GenBank/DDBJ whole genome shotgun (WGS) entry which is preliminary data.</text>
</comment>
<feature type="transmembrane region" description="Helical" evidence="1">
    <location>
        <begin position="21"/>
        <end position="44"/>
    </location>
</feature>
<feature type="transmembrane region" description="Helical" evidence="1">
    <location>
        <begin position="261"/>
        <end position="280"/>
    </location>
</feature>
<gene>
    <name evidence="3" type="ORF">MED92_11714</name>
</gene>
<dbReference type="InterPro" id="IPR000620">
    <property type="entry name" value="EamA_dom"/>
</dbReference>